<sequence length="228" mass="24515">MDEMASLGDAKRLGRDVLRDVSTRRLFTALMVFDVLFVLMIVAKAFDLVSFKAGIGNLMIASQFALAALVFIFGWWRYRDSAFGSLCVIASLLAAVKILKFHKALGVLFIYGWVAGIDDPTRSEIGVLVFSLVFGAISIVILALGWRGTDRAGRAAIVLTGLVFGIVASASIGADALSYLLMRLVDMDHDTLSRLEQGIELVTVSALLALAVGVVRVGSSALWMRNAA</sequence>
<proteinExistence type="predicted"/>
<feature type="transmembrane region" description="Helical" evidence="1">
    <location>
        <begin position="26"/>
        <end position="46"/>
    </location>
</feature>
<keyword evidence="1" id="KW-0472">Membrane</keyword>
<organism evidence="2 3">
    <name type="scientific">Thiocapsa marina 5811</name>
    <dbReference type="NCBI Taxonomy" id="768671"/>
    <lineage>
        <taxon>Bacteria</taxon>
        <taxon>Pseudomonadati</taxon>
        <taxon>Pseudomonadota</taxon>
        <taxon>Gammaproteobacteria</taxon>
        <taxon>Chromatiales</taxon>
        <taxon>Chromatiaceae</taxon>
        <taxon>Thiocapsa</taxon>
    </lineage>
</organism>
<feature type="transmembrane region" description="Helical" evidence="1">
    <location>
        <begin position="58"/>
        <end position="76"/>
    </location>
</feature>
<dbReference type="EMBL" id="AFWV01000007">
    <property type="protein sequence ID" value="EGV18286.1"/>
    <property type="molecule type" value="Genomic_DNA"/>
</dbReference>
<evidence type="ECO:0000313" key="3">
    <source>
        <dbReference type="Proteomes" id="UP000005459"/>
    </source>
</evidence>
<keyword evidence="3" id="KW-1185">Reference proteome</keyword>
<evidence type="ECO:0000313" key="2">
    <source>
        <dbReference type="EMBL" id="EGV18286.1"/>
    </source>
</evidence>
<keyword evidence="1" id="KW-0812">Transmembrane</keyword>
<protein>
    <submittedName>
        <fullName evidence="2">Uncharacterized protein</fullName>
    </submittedName>
</protein>
<name>F9UBG8_9GAMM</name>
<feature type="transmembrane region" description="Helical" evidence="1">
    <location>
        <begin position="156"/>
        <end position="181"/>
    </location>
</feature>
<accession>F9UBG8</accession>
<reference evidence="2 3" key="1">
    <citation type="submission" date="2011-06" db="EMBL/GenBank/DDBJ databases">
        <title>The draft genome of Thiocapsa marina 5811.</title>
        <authorList>
            <consortium name="US DOE Joint Genome Institute (JGI-PGF)"/>
            <person name="Lucas S."/>
            <person name="Han J."/>
            <person name="Cheng J.-F."/>
            <person name="Goodwin L."/>
            <person name="Pitluck S."/>
            <person name="Peters L."/>
            <person name="Land M.L."/>
            <person name="Hauser L."/>
            <person name="Vogl K."/>
            <person name="Liu Z."/>
            <person name="Imhoff J."/>
            <person name="Thiel V."/>
            <person name="Frigaard N.-U."/>
            <person name="Bryant D."/>
            <person name="Woyke T.J."/>
        </authorList>
    </citation>
    <scope>NUCLEOTIDE SEQUENCE [LARGE SCALE GENOMIC DNA]</scope>
    <source>
        <strain evidence="2 3">5811</strain>
    </source>
</reference>
<feature type="transmembrane region" description="Helical" evidence="1">
    <location>
        <begin position="125"/>
        <end position="144"/>
    </location>
</feature>
<feature type="transmembrane region" description="Helical" evidence="1">
    <location>
        <begin position="201"/>
        <end position="224"/>
    </location>
</feature>
<gene>
    <name evidence="2" type="ORF">ThimaDRAFT_2270</name>
</gene>
<dbReference type="AlphaFoldDB" id="F9UBG8"/>
<keyword evidence="1" id="KW-1133">Transmembrane helix</keyword>
<dbReference type="RefSeq" id="WP_007193145.1">
    <property type="nucleotide sequence ID" value="NZ_AFWV01000007.1"/>
</dbReference>
<evidence type="ECO:0000256" key="1">
    <source>
        <dbReference type="SAM" id="Phobius"/>
    </source>
</evidence>
<dbReference type="STRING" id="768671.ThimaDRAFT_2270"/>
<feature type="transmembrane region" description="Helical" evidence="1">
    <location>
        <begin position="88"/>
        <end position="113"/>
    </location>
</feature>
<dbReference type="Proteomes" id="UP000005459">
    <property type="component" value="Unassembled WGS sequence"/>
</dbReference>